<comment type="caution">
    <text evidence="9">The sequence shown here is derived from an EMBL/GenBank/DDBJ whole genome shotgun (WGS) entry which is preliminary data.</text>
</comment>
<protein>
    <recommendedName>
        <fullName evidence="11">V-type ATP synthase subunit I</fullName>
    </recommendedName>
</protein>
<keyword evidence="4 8" id="KW-0812">Transmembrane</keyword>
<comment type="subcellular location">
    <subcellularLocation>
        <location evidence="1">Membrane</location>
        <topology evidence="1">Multi-pass membrane protein</topology>
    </subcellularLocation>
</comment>
<dbReference type="Proteomes" id="UP000435649">
    <property type="component" value="Unassembled WGS sequence"/>
</dbReference>
<dbReference type="EMBL" id="VUNS01000017">
    <property type="protein sequence ID" value="MST98326.1"/>
    <property type="molecule type" value="Genomic_DNA"/>
</dbReference>
<evidence type="ECO:0000256" key="6">
    <source>
        <dbReference type="ARBA" id="ARBA00023065"/>
    </source>
</evidence>
<keyword evidence="6" id="KW-0406">Ion transport</keyword>
<name>A0A844G4P1_9BACT</name>
<keyword evidence="3" id="KW-0813">Transport</keyword>
<evidence type="ECO:0000256" key="8">
    <source>
        <dbReference type="SAM" id="Phobius"/>
    </source>
</evidence>
<proteinExistence type="inferred from homology"/>
<feature type="transmembrane region" description="Helical" evidence="8">
    <location>
        <begin position="439"/>
        <end position="462"/>
    </location>
</feature>
<dbReference type="GO" id="GO:0016471">
    <property type="term" value="C:vacuolar proton-transporting V-type ATPase complex"/>
    <property type="evidence" value="ECO:0007669"/>
    <property type="project" value="TreeGrafter"/>
</dbReference>
<evidence type="ECO:0000256" key="5">
    <source>
        <dbReference type="ARBA" id="ARBA00022989"/>
    </source>
</evidence>
<feature type="transmembrane region" description="Helical" evidence="8">
    <location>
        <begin position="468"/>
        <end position="488"/>
    </location>
</feature>
<dbReference type="InterPro" id="IPR002490">
    <property type="entry name" value="V-ATPase_116kDa_su"/>
</dbReference>
<feature type="transmembrane region" description="Helical" evidence="8">
    <location>
        <begin position="322"/>
        <end position="351"/>
    </location>
</feature>
<accession>A0A844G4P1</accession>
<evidence type="ECO:0000313" key="9">
    <source>
        <dbReference type="EMBL" id="MST98326.1"/>
    </source>
</evidence>
<feature type="transmembrane region" description="Helical" evidence="8">
    <location>
        <begin position="363"/>
        <end position="384"/>
    </location>
</feature>
<dbReference type="GO" id="GO:0007035">
    <property type="term" value="P:vacuolar acidification"/>
    <property type="evidence" value="ECO:0007669"/>
    <property type="project" value="TreeGrafter"/>
</dbReference>
<evidence type="ECO:0000256" key="1">
    <source>
        <dbReference type="ARBA" id="ARBA00004141"/>
    </source>
</evidence>
<sequence>MIVPMKKVTLLALGSEENSALTALRRLGVMQVELAKGNESGNTQQLAESYDTAVRVIGALQKYRKECEEGGRIPPEGGKKRSGAEVIEQASQLLESRDRVQAELASVQQKLRHLEIWGDFDRDRIEELRAKGVYVYLCSGRESALEAAEALENADTQVIAVESGRYFFAVISTVEIEPGVLPEVRLGADDNPPALRRREEELLNERQALQDEIEELLVSIPAAMRRAALLGGELEFSRVSDSLAEHGEVVSLNGFVPEPAVPELEKAAEKNGWGLLIEDPAPGDRVPTLRKSSKLVRTIEPLFQFLGIEPGYDEIDVSAGVFIFFTIFYAMIVGDAGYGLVFLAGTLLAAWKFRGNPAAKLPVRLFGLLSAATIVWGVMTSNIFGMPNPSWLHWAEIPQLTDESLKNAYTQLICFSLALLQLSMGRIWKALHDGTVRSIIGNVGWVFFLVGNYILTIRLLVFPGDFPMAMYVCYVVGLLMVAACDVQWTDVAQVFQFPFSIINSFVDVLSYIRLFAVGLAGYYIASSFNDMGNTVFGLGPAWLMVIPAAVVILFGHLLNLALCLMSVMVHGVRLNTLEFSNHVGLTWAGSKFKPFGNRKKMEEQ</sequence>
<gene>
    <name evidence="9" type="ORF">FYJ85_14885</name>
</gene>
<keyword evidence="7 8" id="KW-0472">Membrane</keyword>
<evidence type="ECO:0000256" key="2">
    <source>
        <dbReference type="ARBA" id="ARBA00009904"/>
    </source>
</evidence>
<comment type="similarity">
    <text evidence="2">Belongs to the V-ATPase 116 kDa subunit family.</text>
</comment>
<evidence type="ECO:0000256" key="4">
    <source>
        <dbReference type="ARBA" id="ARBA00022692"/>
    </source>
</evidence>
<dbReference type="PANTHER" id="PTHR11629:SF63">
    <property type="entry name" value="V-TYPE PROTON ATPASE SUBUNIT A"/>
    <property type="match status" value="1"/>
</dbReference>
<dbReference type="AlphaFoldDB" id="A0A844G4P1"/>
<feature type="transmembrane region" description="Helical" evidence="8">
    <location>
        <begin position="408"/>
        <end position="427"/>
    </location>
</feature>
<dbReference type="GO" id="GO:0046961">
    <property type="term" value="F:proton-transporting ATPase activity, rotational mechanism"/>
    <property type="evidence" value="ECO:0007669"/>
    <property type="project" value="InterPro"/>
</dbReference>
<feature type="transmembrane region" description="Helical" evidence="8">
    <location>
        <begin position="500"/>
        <end position="525"/>
    </location>
</feature>
<dbReference type="GO" id="GO:0033179">
    <property type="term" value="C:proton-transporting V-type ATPase, V0 domain"/>
    <property type="evidence" value="ECO:0007669"/>
    <property type="project" value="InterPro"/>
</dbReference>
<dbReference type="RefSeq" id="WP_154419368.1">
    <property type="nucleotide sequence ID" value="NZ_VUNS01000017.1"/>
</dbReference>
<dbReference type="GO" id="GO:0051117">
    <property type="term" value="F:ATPase binding"/>
    <property type="evidence" value="ECO:0007669"/>
    <property type="project" value="TreeGrafter"/>
</dbReference>
<evidence type="ECO:0000256" key="7">
    <source>
        <dbReference type="ARBA" id="ARBA00023136"/>
    </source>
</evidence>
<keyword evidence="5 8" id="KW-1133">Transmembrane helix</keyword>
<organism evidence="9 10">
    <name type="scientific">Victivallis lenta</name>
    <dbReference type="NCBI Taxonomy" id="2606640"/>
    <lineage>
        <taxon>Bacteria</taxon>
        <taxon>Pseudomonadati</taxon>
        <taxon>Lentisphaerota</taxon>
        <taxon>Lentisphaeria</taxon>
        <taxon>Victivallales</taxon>
        <taxon>Victivallaceae</taxon>
        <taxon>Victivallis</taxon>
    </lineage>
</organism>
<evidence type="ECO:0008006" key="11">
    <source>
        <dbReference type="Google" id="ProtNLM"/>
    </source>
</evidence>
<evidence type="ECO:0000256" key="3">
    <source>
        <dbReference type="ARBA" id="ARBA00022448"/>
    </source>
</evidence>
<feature type="transmembrane region" description="Helical" evidence="8">
    <location>
        <begin position="545"/>
        <end position="569"/>
    </location>
</feature>
<reference evidence="9 10" key="1">
    <citation type="submission" date="2019-08" db="EMBL/GenBank/DDBJ databases">
        <title>In-depth cultivation of the pig gut microbiome towards novel bacterial diversity and tailored functional studies.</title>
        <authorList>
            <person name="Wylensek D."/>
            <person name="Hitch T.C.A."/>
            <person name="Clavel T."/>
        </authorList>
    </citation>
    <scope>NUCLEOTIDE SEQUENCE [LARGE SCALE GENOMIC DNA]</scope>
    <source>
        <strain evidence="9 10">BBE-744-WT-12</strain>
    </source>
</reference>
<dbReference type="PANTHER" id="PTHR11629">
    <property type="entry name" value="VACUOLAR PROTON ATPASES"/>
    <property type="match status" value="1"/>
</dbReference>
<keyword evidence="10" id="KW-1185">Reference proteome</keyword>
<evidence type="ECO:0000313" key="10">
    <source>
        <dbReference type="Proteomes" id="UP000435649"/>
    </source>
</evidence>